<keyword evidence="4" id="KW-1003">Cell membrane</keyword>
<evidence type="ECO:0000256" key="4">
    <source>
        <dbReference type="ARBA" id="ARBA00022475"/>
    </source>
</evidence>
<dbReference type="OMA" id="ITNMLAI"/>
<evidence type="ECO:0000313" key="17">
    <source>
        <dbReference type="EMBL" id="EON64744.1"/>
    </source>
</evidence>
<accession>R7YSF0</accession>
<dbReference type="GeneID" id="19901288"/>
<dbReference type="SMART" id="SM00747">
    <property type="entry name" value="CFEM"/>
    <property type="match status" value="1"/>
</dbReference>
<reference evidence="18" key="1">
    <citation type="submission" date="2012-06" db="EMBL/GenBank/DDBJ databases">
        <title>The genome sequence of Coniosporium apollinis CBS 100218.</title>
        <authorList>
            <consortium name="The Broad Institute Genome Sequencing Platform"/>
            <person name="Cuomo C."/>
            <person name="Gorbushina A."/>
            <person name="Noack S."/>
            <person name="Walker B."/>
            <person name="Young S.K."/>
            <person name="Zeng Q."/>
            <person name="Gargeya S."/>
            <person name="Fitzgerald M."/>
            <person name="Haas B."/>
            <person name="Abouelleil A."/>
            <person name="Alvarado L."/>
            <person name="Arachchi H.M."/>
            <person name="Berlin A.M."/>
            <person name="Chapman S.B."/>
            <person name="Goldberg J."/>
            <person name="Griggs A."/>
            <person name="Gujja S."/>
            <person name="Hansen M."/>
            <person name="Howarth C."/>
            <person name="Imamovic A."/>
            <person name="Larimer J."/>
            <person name="McCowan C."/>
            <person name="Montmayeur A."/>
            <person name="Murphy C."/>
            <person name="Neiman D."/>
            <person name="Pearson M."/>
            <person name="Priest M."/>
            <person name="Roberts A."/>
            <person name="Saif S."/>
            <person name="Shea T."/>
            <person name="Sisk P."/>
            <person name="Sykes S."/>
            <person name="Wortman J."/>
            <person name="Nusbaum C."/>
            <person name="Birren B."/>
        </authorList>
    </citation>
    <scope>NUCLEOTIDE SEQUENCE [LARGE SCALE GENOMIC DNA]</scope>
    <source>
        <strain evidence="18">CBS 100218</strain>
    </source>
</reference>
<dbReference type="GO" id="GO:0046872">
    <property type="term" value="F:metal ion binding"/>
    <property type="evidence" value="ECO:0007669"/>
    <property type="project" value="UniProtKB-UniRule"/>
</dbReference>
<keyword evidence="14" id="KW-0449">Lipoprotein</keyword>
<evidence type="ECO:0000256" key="11">
    <source>
        <dbReference type="ARBA" id="ARBA00023136"/>
    </source>
</evidence>
<evidence type="ECO:0000313" key="18">
    <source>
        <dbReference type="Proteomes" id="UP000016924"/>
    </source>
</evidence>
<evidence type="ECO:0000259" key="16">
    <source>
        <dbReference type="PROSITE" id="PS52012"/>
    </source>
</evidence>
<sequence length="90" mass="9200">MKYSVALVAAGASLAIAQQDINSLPPCGVTCITNMLAIGPSFGCPLGDAVCYCSRPEFGYGVRDCAAQACQDQGNVPSVLNYGATYCAGK</sequence>
<keyword evidence="6 15" id="KW-0349">Heme</keyword>
<keyword evidence="5" id="KW-0964">Secreted</keyword>
<dbReference type="InterPro" id="IPR051735">
    <property type="entry name" value="CFEM_domain"/>
</dbReference>
<dbReference type="Pfam" id="PF05730">
    <property type="entry name" value="CFEM"/>
    <property type="match status" value="1"/>
</dbReference>
<evidence type="ECO:0000256" key="1">
    <source>
        <dbReference type="ARBA" id="ARBA00004609"/>
    </source>
</evidence>
<dbReference type="PROSITE" id="PS52012">
    <property type="entry name" value="CFEM"/>
    <property type="match status" value="1"/>
</dbReference>
<evidence type="ECO:0000256" key="14">
    <source>
        <dbReference type="ARBA" id="ARBA00023288"/>
    </source>
</evidence>
<dbReference type="OrthoDB" id="1193027at2759"/>
<evidence type="ECO:0000256" key="2">
    <source>
        <dbReference type="ARBA" id="ARBA00004613"/>
    </source>
</evidence>
<dbReference type="RefSeq" id="XP_007780061.1">
    <property type="nucleotide sequence ID" value="XM_007781871.1"/>
</dbReference>
<organism evidence="17 18">
    <name type="scientific">Coniosporium apollinis (strain CBS 100218)</name>
    <name type="common">Rock-inhabiting black yeast</name>
    <dbReference type="NCBI Taxonomy" id="1168221"/>
    <lineage>
        <taxon>Eukaryota</taxon>
        <taxon>Fungi</taxon>
        <taxon>Dikarya</taxon>
        <taxon>Ascomycota</taxon>
        <taxon>Pezizomycotina</taxon>
        <taxon>Dothideomycetes</taxon>
        <taxon>Dothideomycetes incertae sedis</taxon>
        <taxon>Coniosporium</taxon>
    </lineage>
</organism>
<dbReference type="PANTHER" id="PTHR37928">
    <property type="entry name" value="CFEM DOMAIN PROTEIN (AFU_ORTHOLOGUE AFUA_6G14090)"/>
    <property type="match status" value="1"/>
</dbReference>
<dbReference type="STRING" id="1168221.R7YSF0"/>
<dbReference type="GO" id="GO:0005886">
    <property type="term" value="C:plasma membrane"/>
    <property type="evidence" value="ECO:0007669"/>
    <property type="project" value="UniProtKB-SubCell"/>
</dbReference>
<keyword evidence="11" id="KW-0472">Membrane</keyword>
<keyword evidence="7" id="KW-0336">GPI-anchor</keyword>
<name>R7YSF0_CONA1</name>
<evidence type="ECO:0000256" key="7">
    <source>
        <dbReference type="ARBA" id="ARBA00022622"/>
    </source>
</evidence>
<keyword evidence="10 15" id="KW-0408">Iron</keyword>
<comment type="similarity">
    <text evidence="3">Belongs to the RBT5 family.</text>
</comment>
<feature type="domain" description="CFEM" evidence="16">
    <location>
        <begin position="1"/>
        <end position="90"/>
    </location>
</feature>
<protein>
    <recommendedName>
        <fullName evidence="16">CFEM domain-containing protein</fullName>
    </recommendedName>
</protein>
<evidence type="ECO:0000256" key="13">
    <source>
        <dbReference type="ARBA" id="ARBA00023180"/>
    </source>
</evidence>
<dbReference type="AlphaFoldDB" id="R7YSF0"/>
<gene>
    <name evidence="17" type="ORF">W97_03977</name>
</gene>
<dbReference type="GO" id="GO:0005576">
    <property type="term" value="C:extracellular region"/>
    <property type="evidence" value="ECO:0007669"/>
    <property type="project" value="UniProtKB-SubCell"/>
</dbReference>
<keyword evidence="8 15" id="KW-0479">Metal-binding</keyword>
<evidence type="ECO:0000256" key="5">
    <source>
        <dbReference type="ARBA" id="ARBA00022525"/>
    </source>
</evidence>
<comment type="subcellular location">
    <subcellularLocation>
        <location evidence="1">Cell membrane</location>
        <topology evidence="1">Lipid-anchor</topology>
        <topology evidence="1">GPI-anchor</topology>
    </subcellularLocation>
    <subcellularLocation>
        <location evidence="2">Secreted</location>
    </subcellularLocation>
</comment>
<evidence type="ECO:0000256" key="3">
    <source>
        <dbReference type="ARBA" id="ARBA00010031"/>
    </source>
</evidence>
<keyword evidence="18" id="KW-1185">Reference proteome</keyword>
<dbReference type="EMBL" id="JH767570">
    <property type="protein sequence ID" value="EON64744.1"/>
    <property type="molecule type" value="Genomic_DNA"/>
</dbReference>
<evidence type="ECO:0000256" key="8">
    <source>
        <dbReference type="ARBA" id="ARBA00022723"/>
    </source>
</evidence>
<evidence type="ECO:0000256" key="6">
    <source>
        <dbReference type="ARBA" id="ARBA00022617"/>
    </source>
</evidence>
<keyword evidence="9" id="KW-0732">Signal</keyword>
<evidence type="ECO:0000256" key="10">
    <source>
        <dbReference type="ARBA" id="ARBA00023004"/>
    </source>
</evidence>
<evidence type="ECO:0000256" key="15">
    <source>
        <dbReference type="PROSITE-ProRule" id="PRU01356"/>
    </source>
</evidence>
<dbReference type="InterPro" id="IPR008427">
    <property type="entry name" value="Extracellular_membr_CFEM_dom"/>
</dbReference>
<evidence type="ECO:0000256" key="12">
    <source>
        <dbReference type="ARBA" id="ARBA00023157"/>
    </source>
</evidence>
<evidence type="ECO:0000256" key="9">
    <source>
        <dbReference type="ARBA" id="ARBA00022729"/>
    </source>
</evidence>
<dbReference type="PANTHER" id="PTHR37928:SF1">
    <property type="entry name" value="CFEM DOMAIN PROTEIN (AFU_ORTHOLOGUE AFUA_6G14090)"/>
    <property type="match status" value="1"/>
</dbReference>
<dbReference type="Proteomes" id="UP000016924">
    <property type="component" value="Unassembled WGS sequence"/>
</dbReference>
<keyword evidence="12 15" id="KW-1015">Disulfide bond</keyword>
<feature type="disulfide bond" evidence="15">
    <location>
        <begin position="44"/>
        <end position="51"/>
    </location>
</feature>
<feature type="binding site" description="axial binding residue" evidence="15">
    <location>
        <position position="48"/>
    </location>
    <ligand>
        <name>heme</name>
        <dbReference type="ChEBI" id="CHEBI:30413"/>
    </ligand>
    <ligandPart>
        <name>Fe</name>
        <dbReference type="ChEBI" id="CHEBI:18248"/>
    </ligandPart>
</feature>
<comment type="caution">
    <text evidence="15">Lacks conserved residue(s) required for the propagation of feature annotation.</text>
</comment>
<dbReference type="GO" id="GO:0098552">
    <property type="term" value="C:side of membrane"/>
    <property type="evidence" value="ECO:0007669"/>
    <property type="project" value="UniProtKB-KW"/>
</dbReference>
<proteinExistence type="inferred from homology"/>
<dbReference type="HOGENOM" id="CLU_2440753_0_0_1"/>
<keyword evidence="13" id="KW-0325">Glycoprotein</keyword>